<dbReference type="NCBIfam" id="NF003592">
    <property type="entry name" value="PRK05254.1-5"/>
    <property type="match status" value="1"/>
</dbReference>
<evidence type="ECO:0000256" key="3">
    <source>
        <dbReference type="ARBA" id="ARBA00008184"/>
    </source>
</evidence>
<comment type="subcellular location">
    <subcellularLocation>
        <location evidence="9">Cytoplasm</location>
    </subcellularLocation>
</comment>
<evidence type="ECO:0000256" key="5">
    <source>
        <dbReference type="ARBA" id="ARBA00018429"/>
    </source>
</evidence>
<evidence type="ECO:0000256" key="8">
    <source>
        <dbReference type="ARBA" id="ARBA00023204"/>
    </source>
</evidence>
<dbReference type="NCBIfam" id="NF003589">
    <property type="entry name" value="PRK05254.1-2"/>
    <property type="match status" value="1"/>
</dbReference>
<dbReference type="GO" id="GO:0097510">
    <property type="term" value="P:base-excision repair, AP site formation via deaminated base removal"/>
    <property type="evidence" value="ECO:0007669"/>
    <property type="project" value="TreeGrafter"/>
</dbReference>
<reference evidence="13 14" key="1">
    <citation type="submission" date="2016-10" db="EMBL/GenBank/DDBJ databases">
        <authorList>
            <person name="de Groot N.N."/>
        </authorList>
    </citation>
    <scope>NUCLEOTIDE SEQUENCE [LARGE SCALE GENOMIC DNA]</scope>
    <source>
        <strain evidence="13 14">CGMCC 1.9157</strain>
    </source>
</reference>
<name>A0A1I5H7T5_9HYPH</name>
<dbReference type="InterPro" id="IPR036895">
    <property type="entry name" value="Uracil-DNA_glycosylase-like_sf"/>
</dbReference>
<dbReference type="Gene3D" id="3.40.470.10">
    <property type="entry name" value="Uracil-DNA glycosylase-like domain"/>
    <property type="match status" value="1"/>
</dbReference>
<keyword evidence="9" id="KW-0963">Cytoplasm</keyword>
<dbReference type="SUPFAM" id="SSF52141">
    <property type="entry name" value="Uracil-DNA glycosylase-like"/>
    <property type="match status" value="1"/>
</dbReference>
<dbReference type="SMART" id="SM00986">
    <property type="entry name" value="UDG"/>
    <property type="match status" value="1"/>
</dbReference>
<dbReference type="PROSITE" id="PS00130">
    <property type="entry name" value="U_DNA_GLYCOSYLASE"/>
    <property type="match status" value="1"/>
</dbReference>
<proteinExistence type="inferred from homology"/>
<comment type="similarity">
    <text evidence="3 9 11">Belongs to the uracil-DNA glycosylase (UDG) superfamily. UNG family.</text>
</comment>
<dbReference type="Proteomes" id="UP000199236">
    <property type="component" value="Unassembled WGS sequence"/>
</dbReference>
<dbReference type="InterPro" id="IPR018085">
    <property type="entry name" value="Ura-DNA_Glyclase_AS"/>
</dbReference>
<dbReference type="CDD" id="cd10027">
    <property type="entry name" value="UDG-F1-like"/>
    <property type="match status" value="1"/>
</dbReference>
<dbReference type="InterPro" id="IPR002043">
    <property type="entry name" value="UDG_fam1"/>
</dbReference>
<evidence type="ECO:0000259" key="12">
    <source>
        <dbReference type="SMART" id="SM00986"/>
    </source>
</evidence>
<dbReference type="AlphaFoldDB" id="A0A1I5H7T5"/>
<dbReference type="GO" id="GO:0004844">
    <property type="term" value="F:uracil DNA N-glycosylase activity"/>
    <property type="evidence" value="ECO:0007669"/>
    <property type="project" value="UniProtKB-UniRule"/>
</dbReference>
<evidence type="ECO:0000313" key="13">
    <source>
        <dbReference type="EMBL" id="SFO44150.1"/>
    </source>
</evidence>
<keyword evidence="14" id="KW-1185">Reference proteome</keyword>
<dbReference type="NCBIfam" id="NF003588">
    <property type="entry name" value="PRK05254.1-1"/>
    <property type="match status" value="1"/>
</dbReference>
<keyword evidence="7 9" id="KW-0378">Hydrolase</keyword>
<feature type="active site" description="Proton acceptor" evidence="9 10">
    <location>
        <position position="84"/>
    </location>
</feature>
<feature type="domain" description="Uracil-DNA glycosylase-like" evidence="12">
    <location>
        <begin position="69"/>
        <end position="239"/>
    </location>
</feature>
<keyword evidence="8 9" id="KW-0234">DNA repair</keyword>
<dbReference type="PANTHER" id="PTHR11264:SF0">
    <property type="entry name" value="URACIL-DNA GLYCOSYLASE"/>
    <property type="match status" value="1"/>
</dbReference>
<dbReference type="GO" id="GO:0005737">
    <property type="term" value="C:cytoplasm"/>
    <property type="evidence" value="ECO:0007669"/>
    <property type="project" value="UniProtKB-SubCell"/>
</dbReference>
<evidence type="ECO:0000256" key="1">
    <source>
        <dbReference type="ARBA" id="ARBA00001400"/>
    </source>
</evidence>
<evidence type="ECO:0000256" key="10">
    <source>
        <dbReference type="PROSITE-ProRule" id="PRU10072"/>
    </source>
</evidence>
<comment type="catalytic activity">
    <reaction evidence="1 9 11">
        <text>Hydrolyzes single-stranded DNA or mismatched double-stranded DNA and polynucleotides, releasing free uracil.</text>
        <dbReference type="EC" id="3.2.2.27"/>
    </reaction>
</comment>
<dbReference type="InterPro" id="IPR005122">
    <property type="entry name" value="Uracil-DNA_glycosylase-like"/>
</dbReference>
<evidence type="ECO:0000256" key="11">
    <source>
        <dbReference type="RuleBase" id="RU003780"/>
    </source>
</evidence>
<sequence length="252" mass="27758">MWRGVMPLLCWLGIDLMESLLDELAACAGWREALAAEKPRLAEIERWLKEEERLYQILPERGLRLNALRKTPQEKVKVVITGQDPYPGLEGMVPHAMGLSFSVPHGVKPPRSLNNIYKELAADYGLVPPGHGDLSAWAEQGVLMLNSTMTLRQGASASHAKRGWEAFTAAVLSCVNRAADPVVFLAWGKHSHKLAAGIDEGRHQVIRTSHPSPLGARKAGVDFEAFLGSHCFLRANRFLEGNGRAPIDWCAL</sequence>
<evidence type="ECO:0000256" key="6">
    <source>
        <dbReference type="ARBA" id="ARBA00022763"/>
    </source>
</evidence>
<comment type="function">
    <text evidence="2 9 11">Excises uracil residues from the DNA which can arise as a result of misincorporation of dUMP residues by DNA polymerase or due to deamination of cytosine.</text>
</comment>
<evidence type="ECO:0000313" key="14">
    <source>
        <dbReference type="Proteomes" id="UP000199236"/>
    </source>
</evidence>
<evidence type="ECO:0000256" key="4">
    <source>
        <dbReference type="ARBA" id="ARBA00012030"/>
    </source>
</evidence>
<dbReference type="HAMAP" id="MF_00148">
    <property type="entry name" value="UDG"/>
    <property type="match status" value="1"/>
</dbReference>
<dbReference type="EC" id="3.2.2.27" evidence="4 9"/>
<evidence type="ECO:0000256" key="7">
    <source>
        <dbReference type="ARBA" id="ARBA00022801"/>
    </source>
</evidence>
<gene>
    <name evidence="9" type="primary">ung</name>
    <name evidence="13" type="ORF">SAMN04488056_10670</name>
</gene>
<keyword evidence="6 9" id="KW-0227">DNA damage</keyword>
<organism evidence="13 14">
    <name type="scientific">Cohaesibacter marisflavi</name>
    <dbReference type="NCBI Taxonomy" id="655353"/>
    <lineage>
        <taxon>Bacteria</taxon>
        <taxon>Pseudomonadati</taxon>
        <taxon>Pseudomonadota</taxon>
        <taxon>Alphaproteobacteria</taxon>
        <taxon>Hyphomicrobiales</taxon>
        <taxon>Cohaesibacteraceae</taxon>
    </lineage>
</organism>
<evidence type="ECO:0000256" key="2">
    <source>
        <dbReference type="ARBA" id="ARBA00002631"/>
    </source>
</evidence>
<dbReference type="STRING" id="655353.SAMN04488056_10670"/>
<protein>
    <recommendedName>
        <fullName evidence="5 9">Uracil-DNA glycosylase</fullName>
        <shortName evidence="9">UDG</shortName>
        <ecNumber evidence="4 9">3.2.2.27</ecNumber>
    </recommendedName>
</protein>
<accession>A0A1I5H7T5</accession>
<dbReference type="EMBL" id="FOVR01000006">
    <property type="protein sequence ID" value="SFO44150.1"/>
    <property type="molecule type" value="Genomic_DNA"/>
</dbReference>
<dbReference type="SMART" id="SM00987">
    <property type="entry name" value="UreE_C"/>
    <property type="match status" value="1"/>
</dbReference>
<dbReference type="PANTHER" id="PTHR11264">
    <property type="entry name" value="URACIL-DNA GLYCOSYLASE"/>
    <property type="match status" value="1"/>
</dbReference>
<dbReference type="Pfam" id="PF03167">
    <property type="entry name" value="UDG"/>
    <property type="match status" value="1"/>
</dbReference>
<dbReference type="NCBIfam" id="TIGR00628">
    <property type="entry name" value="ung"/>
    <property type="match status" value="1"/>
</dbReference>
<evidence type="ECO:0000256" key="9">
    <source>
        <dbReference type="HAMAP-Rule" id="MF_00148"/>
    </source>
</evidence>